<evidence type="ECO:0000259" key="6">
    <source>
        <dbReference type="Pfam" id="PF02610"/>
    </source>
</evidence>
<keyword evidence="1" id="KW-0479">Metal-binding</keyword>
<keyword evidence="5" id="KW-0119">Carbohydrate metabolism</keyword>
<keyword evidence="3" id="KW-0464">Manganese</keyword>
<evidence type="ECO:0000313" key="9">
    <source>
        <dbReference type="EMBL" id="AST58231.1"/>
    </source>
</evidence>
<dbReference type="GO" id="GO:0019569">
    <property type="term" value="P:L-arabinose catabolic process to D-xylulose 5-phosphate"/>
    <property type="evidence" value="ECO:0007669"/>
    <property type="project" value="TreeGrafter"/>
</dbReference>
<dbReference type="Pfam" id="PF02610">
    <property type="entry name" value="AraA_N"/>
    <property type="match status" value="1"/>
</dbReference>
<sequence>MYKDERPRIGFLGIMQELYDDMLPGITERQEMYAQQVINRLGDIADFYFPGAAKNRNDIERIVKEFNDKDLDGIMIVMLTYGPATNLVNALRNNRLPIMLANIQPESTVTDDWDMGDLTYNQGVHGAQDTSNIILRMGITCPIITEDWHSEEFKDFVNDWAKTVKTVKALRNMKIAQFGRMHGMYDIMGDDAAFTRKIGPQINQEYIGQVFRYMEEATNEEIDKVIEENKKNFYIDPKLSDESHRYAARLQIGFKKLLVDKGYAGFSAHFDVFKGDGRFKQIHMMAASNLMAEGYGYAAEGDVVTASLVAAGQVLIGDAHFTEMYAMDFKRDSILMSHMGEGNWKIARKDRPIKLVDRELGIGRLDNPPTVVFMAQPGIATLASLVSLEGERYRLVVSKGEILDTEEAKNIEMPYFHFKPENGVRACLNGWLKNGGTHHQCLTLGDTTMRWKLLCELLDIEYVEVYRG</sequence>
<protein>
    <submittedName>
        <fullName evidence="9">L-arabinose isomerase</fullName>
    </submittedName>
</protein>
<evidence type="ECO:0000256" key="3">
    <source>
        <dbReference type="ARBA" id="ARBA00023211"/>
    </source>
</evidence>
<dbReference type="Pfam" id="PF24856">
    <property type="entry name" value="AraA_central"/>
    <property type="match status" value="1"/>
</dbReference>
<evidence type="ECO:0000256" key="5">
    <source>
        <dbReference type="ARBA" id="ARBA00023277"/>
    </source>
</evidence>
<feature type="domain" description="L-arabinose isomerase central" evidence="8">
    <location>
        <begin position="185"/>
        <end position="315"/>
    </location>
</feature>
<dbReference type="InterPro" id="IPR055390">
    <property type="entry name" value="AraA_central"/>
</dbReference>
<dbReference type="PANTHER" id="PTHR38464:SF1">
    <property type="entry name" value="L-ARABINOSE ISOMERASE"/>
    <property type="match status" value="1"/>
</dbReference>
<gene>
    <name evidence="9" type="ORF">Thert_02316</name>
</gene>
<evidence type="ECO:0000313" key="10">
    <source>
        <dbReference type="Proteomes" id="UP000214975"/>
    </source>
</evidence>
<dbReference type="PANTHER" id="PTHR38464">
    <property type="entry name" value="L-ARABINOSE ISOMERASE"/>
    <property type="match status" value="1"/>
</dbReference>
<evidence type="ECO:0000256" key="2">
    <source>
        <dbReference type="ARBA" id="ARBA00022935"/>
    </source>
</evidence>
<feature type="domain" description="L-arabinose isomerase C-terminal" evidence="7">
    <location>
        <begin position="319"/>
        <end position="461"/>
    </location>
</feature>
<dbReference type="Gene3D" id="3.40.50.10940">
    <property type="match status" value="1"/>
</dbReference>
<dbReference type="GO" id="GO:0046872">
    <property type="term" value="F:metal ion binding"/>
    <property type="evidence" value="ECO:0007669"/>
    <property type="project" value="UniProtKB-KW"/>
</dbReference>
<keyword evidence="2" id="KW-0054">Arabinose catabolism</keyword>
<dbReference type="InterPro" id="IPR003762">
    <property type="entry name" value="Lara_isomerase"/>
</dbReference>
<evidence type="ECO:0000259" key="8">
    <source>
        <dbReference type="Pfam" id="PF24856"/>
    </source>
</evidence>
<dbReference type="EMBL" id="CP016893">
    <property type="protein sequence ID" value="AST58231.1"/>
    <property type="molecule type" value="Genomic_DNA"/>
</dbReference>
<dbReference type="GO" id="GO:0005829">
    <property type="term" value="C:cytosol"/>
    <property type="evidence" value="ECO:0007669"/>
    <property type="project" value="TreeGrafter"/>
</dbReference>
<evidence type="ECO:0000259" key="7">
    <source>
        <dbReference type="Pfam" id="PF11762"/>
    </source>
</evidence>
<dbReference type="Pfam" id="PF11762">
    <property type="entry name" value="Arabinose_Iso_C"/>
    <property type="match status" value="1"/>
</dbReference>
<evidence type="ECO:0000256" key="4">
    <source>
        <dbReference type="ARBA" id="ARBA00023235"/>
    </source>
</evidence>
<feature type="domain" description="L-arabinose isomerase N-terminal" evidence="6">
    <location>
        <begin position="16"/>
        <end position="168"/>
    </location>
</feature>
<name>A0A223I0J0_THETR</name>
<dbReference type="InterPro" id="IPR009015">
    <property type="entry name" value="Fucose_isomerase_N/cen_sf"/>
</dbReference>
<dbReference type="GO" id="GO:0008733">
    <property type="term" value="F:L-arabinose isomerase activity"/>
    <property type="evidence" value="ECO:0007669"/>
    <property type="project" value="InterPro"/>
</dbReference>
<dbReference type="InterPro" id="IPR055389">
    <property type="entry name" value="AraA_N"/>
</dbReference>
<dbReference type="CDD" id="cd00578">
    <property type="entry name" value="L-fuc_L-ara-isomerases"/>
    <property type="match status" value="1"/>
</dbReference>
<organism evidence="9 10">
    <name type="scientific">Thermoanaerobacterium thermosaccharolyticum</name>
    <name type="common">Clostridium thermosaccharolyticum</name>
    <dbReference type="NCBI Taxonomy" id="1517"/>
    <lineage>
        <taxon>Bacteria</taxon>
        <taxon>Bacillati</taxon>
        <taxon>Bacillota</taxon>
        <taxon>Clostridia</taxon>
        <taxon>Thermoanaerobacterales</taxon>
        <taxon>Thermoanaerobacteraceae</taxon>
        <taxon>Thermoanaerobacterium</taxon>
    </lineage>
</organism>
<proteinExistence type="predicted"/>
<dbReference type="InterPro" id="IPR024664">
    <property type="entry name" value="Ara_Isoase_C"/>
</dbReference>
<dbReference type="SUPFAM" id="SSF50443">
    <property type="entry name" value="FucI/AraA C-terminal domain-like"/>
    <property type="match status" value="1"/>
</dbReference>
<dbReference type="SUPFAM" id="SSF53743">
    <property type="entry name" value="FucI/AraA N-terminal and middle domains"/>
    <property type="match status" value="1"/>
</dbReference>
<dbReference type="AlphaFoldDB" id="A0A223I0J0"/>
<evidence type="ECO:0000256" key="1">
    <source>
        <dbReference type="ARBA" id="ARBA00022723"/>
    </source>
</evidence>
<dbReference type="RefSeq" id="WP_094397625.1">
    <property type="nucleotide sequence ID" value="NZ_CP016893.1"/>
</dbReference>
<accession>A0A223I0J0</accession>
<dbReference type="Proteomes" id="UP000214975">
    <property type="component" value="Chromosome"/>
</dbReference>
<reference evidence="9 10" key="1">
    <citation type="submission" date="2016-08" db="EMBL/GenBank/DDBJ databases">
        <title>A novel genetic cassette of butanologenic Thermoanaerobacterium thermosaccharolyticum that directly convert cellulose to butanol.</title>
        <authorList>
            <person name="Li T."/>
            <person name="He J."/>
        </authorList>
    </citation>
    <scope>NUCLEOTIDE SEQUENCE [LARGE SCALE GENOMIC DNA]</scope>
    <source>
        <strain evidence="9 10">TG57</strain>
    </source>
</reference>
<dbReference type="InterPro" id="IPR038583">
    <property type="entry name" value="AraA_N_sf"/>
</dbReference>
<keyword evidence="4 9" id="KW-0413">Isomerase</keyword>
<dbReference type="InterPro" id="IPR004216">
    <property type="entry name" value="Fuc/Ara_isomerase_C"/>
</dbReference>
<dbReference type="PIRSF" id="PIRSF001478">
    <property type="entry name" value="L-ara_isomerase"/>
    <property type="match status" value="1"/>
</dbReference>